<dbReference type="InterPro" id="IPR003599">
    <property type="entry name" value="Ig_sub"/>
</dbReference>
<evidence type="ECO:0000259" key="20">
    <source>
        <dbReference type="PROSITE" id="PS50835"/>
    </source>
</evidence>
<protein>
    <recommendedName>
        <fullName evidence="16">Platelet endothelial cell adhesion molecule</fullName>
    </recommendedName>
</protein>
<keyword evidence="6 18" id="KW-0812">Transmembrane</keyword>
<dbReference type="AlphaFoldDB" id="A0A8J6G3D0"/>
<evidence type="ECO:0000256" key="4">
    <source>
        <dbReference type="ARBA" id="ARBA00022475"/>
    </source>
</evidence>
<dbReference type="InterPro" id="IPR036179">
    <property type="entry name" value="Ig-like_dom_sf"/>
</dbReference>
<evidence type="ECO:0000256" key="1">
    <source>
        <dbReference type="ARBA" id="ARBA00004251"/>
    </source>
</evidence>
<keyword evidence="9" id="KW-0130">Cell adhesion</keyword>
<dbReference type="SUPFAM" id="SSF48726">
    <property type="entry name" value="Immunoglobulin"/>
    <property type="match status" value="4"/>
</dbReference>
<keyword evidence="14" id="KW-0325">Glycoprotein</keyword>
<dbReference type="GO" id="GO:0098742">
    <property type="term" value="P:cell-cell adhesion via plasma-membrane adhesion molecules"/>
    <property type="evidence" value="ECO:0007669"/>
    <property type="project" value="TreeGrafter"/>
</dbReference>
<evidence type="ECO:0000313" key="21">
    <source>
        <dbReference type="EMBL" id="KAH0502593.1"/>
    </source>
</evidence>
<accession>A0A8J6G3D0</accession>
<feature type="transmembrane region" description="Helical" evidence="18">
    <location>
        <begin position="589"/>
        <end position="610"/>
    </location>
</feature>
<dbReference type="PANTHER" id="PTHR11481:SF5">
    <property type="entry name" value="PLATELET ENDOTHELIAL CELL ADHESION MOLECULE"/>
    <property type="match status" value="1"/>
</dbReference>
<feature type="domain" description="Ig-like" evidence="20">
    <location>
        <begin position="489"/>
        <end position="579"/>
    </location>
</feature>
<evidence type="ECO:0000313" key="22">
    <source>
        <dbReference type="Proteomes" id="UP000710432"/>
    </source>
</evidence>
<sequence>MQLRWTSVSKMRPVVLLTLLLSFTINTIQMVSLPSWEVPNGHNLTLQCLVDISTTSKVRPQHLVLFYKDDVLVYNVSSREHTESFFIPQARVFHSGRYKCTAILNNKEKTTPEYPVLVKGVPNPTVTLDKMEVTEGGVVRVNCSVKEEEPPIYFKIEKLELDRKDVKQKREKNSNHNFVQMDFPIEEQDHMLVFRCQAGIMSGIVLQTSEFTRSELVTVQESFSTPKFHVRPPGMIIEGDQVSIKCTVQVTHLVREFPEIIIQKDKAIVATAKQNNEAVYSVMATVEDSGRYTCKVESNRISKVSSIMVNITELFPKPKLKIPSRYLDQGKSLDLFCSVPGTPSANFSIQKEAMVLSRDQNFSKIAEERDSGMYRCTAGIGKVVKNSDPELIKVCETLSKPKIFHNTEAELIKGHAMTISCQSINGTAPVTYNLLKATVSIQTLTMYSNLPATFVDEPTKDVEYQCMADNCHSHPALYSEILSVKVIAPVNEVMLSILSSNEVQSGDQMVLQCSVKEGTGPITFKFFKEKENRPFHETILNGTQAFWIEKQASRKQEGHYYCVASNRANVAKSTSIRVRVFLAPWKKGLIAVVVIGVIIATLIVAAKCYFLRKVRGYDDVGNDAMKPINQNKDPQTMDVEYTEVEVSSPESHEALGTRSTETVYSEIRKVEPSIQPEDVASRISSSPGVQPFPSPTPQDCELSSLPHRSSFNSPDQSPDDPRGLSQAQGTGWIGRVWRAAGSAPCSLWLAENTDLSCGVSQENTDLSCGVSQENTDLSCGVSQENTGLSCGVSQENTDLSCGVSQENTDLSCGVSQENTDLSCGVSQENTDLSCGVSQENTDLSCGVSQENTDLSCGVSQENTDLSCGVSQENTDLSCGVSQENTDLSCGVSQENTDLSCGVSQENTDLSCGVSQENTDLSCGVSQENTDLSCGVSQENTDLSCGVSQENTDLSCGVSQDGRPSAPASGESLPCLQEALLQAAAWYGAS</sequence>
<keyword evidence="8" id="KW-0677">Repeat</keyword>
<evidence type="ECO:0000256" key="12">
    <source>
        <dbReference type="ARBA" id="ARBA00023136"/>
    </source>
</evidence>
<evidence type="ECO:0000256" key="17">
    <source>
        <dbReference type="SAM" id="MobiDB-lite"/>
    </source>
</evidence>
<dbReference type="Proteomes" id="UP000710432">
    <property type="component" value="Unassembled WGS sequence"/>
</dbReference>
<evidence type="ECO:0000256" key="18">
    <source>
        <dbReference type="SAM" id="Phobius"/>
    </source>
</evidence>
<evidence type="ECO:0000256" key="13">
    <source>
        <dbReference type="ARBA" id="ARBA00023157"/>
    </source>
</evidence>
<evidence type="ECO:0000256" key="8">
    <source>
        <dbReference type="ARBA" id="ARBA00022737"/>
    </source>
</evidence>
<dbReference type="EMBL" id="JAATJU010025868">
    <property type="protein sequence ID" value="KAH0502593.1"/>
    <property type="molecule type" value="Genomic_DNA"/>
</dbReference>
<keyword evidence="13" id="KW-1015">Disulfide bond</keyword>
<proteinExistence type="predicted"/>
<comment type="caution">
    <text evidence="21">The sequence shown here is derived from an EMBL/GenBank/DDBJ whole genome shotgun (WGS) entry which is preliminary data.</text>
</comment>
<dbReference type="PANTHER" id="PTHR11481">
    <property type="entry name" value="IMMUNOGLOBULIN FC RECEPTOR"/>
    <property type="match status" value="1"/>
</dbReference>
<dbReference type="GO" id="GO:0070161">
    <property type="term" value="C:anchoring junction"/>
    <property type="evidence" value="ECO:0007669"/>
    <property type="project" value="UniProtKB-SubCell"/>
</dbReference>
<evidence type="ECO:0000256" key="7">
    <source>
        <dbReference type="ARBA" id="ARBA00022729"/>
    </source>
</evidence>
<keyword evidence="15" id="KW-0393">Immunoglobulin domain</keyword>
<evidence type="ECO:0000256" key="19">
    <source>
        <dbReference type="SAM" id="SignalP"/>
    </source>
</evidence>
<evidence type="ECO:0000256" key="14">
    <source>
        <dbReference type="ARBA" id="ARBA00023180"/>
    </source>
</evidence>
<comment type="subcellular location">
    <subcellularLocation>
        <location evidence="2">Cell junction</location>
    </subcellularLocation>
    <subcellularLocation>
        <location evidence="1">Cell membrane</location>
        <topology evidence="1">Single-pass type I membrane protein</topology>
    </subcellularLocation>
    <subcellularLocation>
        <location evidence="3">Membrane raft</location>
    </subcellularLocation>
</comment>
<reference evidence="21" key="1">
    <citation type="submission" date="2020-03" db="EMBL/GenBank/DDBJ databases">
        <title>Studies in the Genomics of Life Span.</title>
        <authorList>
            <person name="Glass D."/>
        </authorList>
    </citation>
    <scope>NUCLEOTIDE SEQUENCE</scope>
    <source>
        <strain evidence="21">LTLLF</strain>
        <tissue evidence="21">Muscle</tissue>
    </source>
</reference>
<dbReference type="InterPro" id="IPR013783">
    <property type="entry name" value="Ig-like_fold"/>
</dbReference>
<keyword evidence="5" id="KW-0597">Phosphoprotein</keyword>
<feature type="domain" description="Ig-like" evidence="20">
    <location>
        <begin position="13"/>
        <end position="111"/>
    </location>
</feature>
<keyword evidence="4" id="KW-1003">Cell membrane</keyword>
<name>A0A8J6G3D0_MICOH</name>
<dbReference type="GO" id="GO:0006955">
    <property type="term" value="P:immune response"/>
    <property type="evidence" value="ECO:0007669"/>
    <property type="project" value="TreeGrafter"/>
</dbReference>
<feature type="domain" description="Ig-like" evidence="20">
    <location>
        <begin position="226"/>
        <end position="310"/>
    </location>
</feature>
<feature type="signal peptide" evidence="19">
    <location>
        <begin position="1"/>
        <end position="30"/>
    </location>
</feature>
<feature type="region of interest" description="Disordered" evidence="17">
    <location>
        <begin position="642"/>
        <end position="728"/>
    </location>
</feature>
<keyword evidence="10" id="KW-0965">Cell junction</keyword>
<keyword evidence="11 18" id="KW-1133">Transmembrane helix</keyword>
<evidence type="ECO:0000256" key="10">
    <source>
        <dbReference type="ARBA" id="ARBA00022949"/>
    </source>
</evidence>
<evidence type="ECO:0000256" key="6">
    <source>
        <dbReference type="ARBA" id="ARBA00022692"/>
    </source>
</evidence>
<dbReference type="PROSITE" id="PS50835">
    <property type="entry name" value="IG_LIKE"/>
    <property type="match status" value="4"/>
</dbReference>
<dbReference type="GO" id="GO:0004888">
    <property type="term" value="F:transmembrane signaling receptor activity"/>
    <property type="evidence" value="ECO:0007669"/>
    <property type="project" value="TreeGrafter"/>
</dbReference>
<dbReference type="GO" id="GO:0009897">
    <property type="term" value="C:external side of plasma membrane"/>
    <property type="evidence" value="ECO:0007669"/>
    <property type="project" value="TreeGrafter"/>
</dbReference>
<evidence type="ECO:0000256" key="9">
    <source>
        <dbReference type="ARBA" id="ARBA00022889"/>
    </source>
</evidence>
<evidence type="ECO:0000256" key="16">
    <source>
        <dbReference type="ARBA" id="ARBA00049765"/>
    </source>
</evidence>
<feature type="chain" id="PRO_5035267485" description="Platelet endothelial cell adhesion molecule" evidence="19">
    <location>
        <begin position="31"/>
        <end position="989"/>
    </location>
</feature>
<dbReference type="Pfam" id="PF13895">
    <property type="entry name" value="Ig_2"/>
    <property type="match status" value="2"/>
</dbReference>
<evidence type="ECO:0000256" key="11">
    <source>
        <dbReference type="ARBA" id="ARBA00022989"/>
    </source>
</evidence>
<feature type="compositionally biased region" description="Polar residues" evidence="17">
    <location>
        <begin position="706"/>
        <end position="716"/>
    </location>
</feature>
<evidence type="ECO:0000256" key="3">
    <source>
        <dbReference type="ARBA" id="ARBA00004285"/>
    </source>
</evidence>
<feature type="domain" description="Ig-like" evidence="20">
    <location>
        <begin position="316"/>
        <end position="378"/>
    </location>
</feature>
<evidence type="ECO:0000256" key="15">
    <source>
        <dbReference type="ARBA" id="ARBA00023319"/>
    </source>
</evidence>
<keyword evidence="7 19" id="KW-0732">Signal</keyword>
<gene>
    <name evidence="21" type="ORF">LTLLF_191995</name>
</gene>
<dbReference type="InterPro" id="IPR050488">
    <property type="entry name" value="Ig_Fc_receptor"/>
</dbReference>
<dbReference type="GO" id="GO:0045121">
    <property type="term" value="C:membrane raft"/>
    <property type="evidence" value="ECO:0007669"/>
    <property type="project" value="UniProtKB-SubCell"/>
</dbReference>
<dbReference type="InterPro" id="IPR007110">
    <property type="entry name" value="Ig-like_dom"/>
</dbReference>
<keyword evidence="12 18" id="KW-0472">Membrane</keyword>
<dbReference type="Gene3D" id="2.60.40.10">
    <property type="entry name" value="Immunoglobulins"/>
    <property type="match status" value="4"/>
</dbReference>
<evidence type="ECO:0000256" key="2">
    <source>
        <dbReference type="ARBA" id="ARBA00004282"/>
    </source>
</evidence>
<evidence type="ECO:0000256" key="5">
    <source>
        <dbReference type="ARBA" id="ARBA00022553"/>
    </source>
</evidence>
<dbReference type="GO" id="GO:0007166">
    <property type="term" value="P:cell surface receptor signaling pathway"/>
    <property type="evidence" value="ECO:0007669"/>
    <property type="project" value="TreeGrafter"/>
</dbReference>
<organism evidence="21 22">
    <name type="scientific">Microtus ochrogaster</name>
    <name type="common">Prairie vole</name>
    <dbReference type="NCBI Taxonomy" id="79684"/>
    <lineage>
        <taxon>Eukaryota</taxon>
        <taxon>Metazoa</taxon>
        <taxon>Chordata</taxon>
        <taxon>Craniata</taxon>
        <taxon>Vertebrata</taxon>
        <taxon>Euteleostomi</taxon>
        <taxon>Mammalia</taxon>
        <taxon>Eutheria</taxon>
        <taxon>Euarchontoglires</taxon>
        <taxon>Glires</taxon>
        <taxon>Rodentia</taxon>
        <taxon>Myomorpha</taxon>
        <taxon>Muroidea</taxon>
        <taxon>Cricetidae</taxon>
        <taxon>Arvicolinae</taxon>
        <taxon>Microtus</taxon>
    </lineage>
</organism>
<dbReference type="SMART" id="SM00409">
    <property type="entry name" value="IG"/>
    <property type="match status" value="3"/>
</dbReference>